<comment type="caution">
    <text evidence="4">The sequence shown here is derived from an EMBL/GenBank/DDBJ whole genome shotgun (WGS) entry which is preliminary data.</text>
</comment>
<evidence type="ECO:0000313" key="4">
    <source>
        <dbReference type="EMBL" id="KAF9149069.1"/>
    </source>
</evidence>
<keyword evidence="5" id="KW-1185">Reference proteome</keyword>
<feature type="compositionally biased region" description="Acidic residues" evidence="2">
    <location>
        <begin position="217"/>
        <end position="244"/>
    </location>
</feature>
<feature type="region of interest" description="Disordered" evidence="2">
    <location>
        <begin position="344"/>
        <end position="371"/>
    </location>
</feature>
<comment type="similarity">
    <text evidence="1">Belongs to the MAD2 family.</text>
</comment>
<dbReference type="OrthoDB" id="21254at2759"/>
<feature type="domain" description="HORMA" evidence="3">
    <location>
        <begin position="8"/>
        <end position="398"/>
    </location>
</feature>
<accession>A0A9P5V9Z0</accession>
<dbReference type="GO" id="GO:0016035">
    <property type="term" value="C:zeta DNA polymerase complex"/>
    <property type="evidence" value="ECO:0007669"/>
    <property type="project" value="TreeGrafter"/>
</dbReference>
<gene>
    <name evidence="4" type="primary">MAD2L2</name>
    <name evidence="4" type="ORF">BG015_009154</name>
</gene>
<dbReference type="Pfam" id="PF02301">
    <property type="entry name" value="HORMA"/>
    <property type="match status" value="1"/>
</dbReference>
<dbReference type="SUPFAM" id="SSF56019">
    <property type="entry name" value="The spindle assembly checkpoint protein mad2"/>
    <property type="match status" value="1"/>
</dbReference>
<dbReference type="InterPro" id="IPR036570">
    <property type="entry name" value="HORMA_dom_sf"/>
</dbReference>
<evidence type="ECO:0000313" key="5">
    <source>
        <dbReference type="Proteomes" id="UP000748756"/>
    </source>
</evidence>
<feature type="region of interest" description="Disordered" evidence="2">
    <location>
        <begin position="172"/>
        <end position="245"/>
    </location>
</feature>
<proteinExistence type="inferred from homology"/>
<feature type="compositionally biased region" description="Acidic residues" evidence="2">
    <location>
        <begin position="174"/>
        <end position="185"/>
    </location>
</feature>
<organism evidence="4 5">
    <name type="scientific">Linnemannia schmuckeri</name>
    <dbReference type="NCBI Taxonomy" id="64567"/>
    <lineage>
        <taxon>Eukaryota</taxon>
        <taxon>Fungi</taxon>
        <taxon>Fungi incertae sedis</taxon>
        <taxon>Mucoromycota</taxon>
        <taxon>Mortierellomycotina</taxon>
        <taxon>Mortierellomycetes</taxon>
        <taxon>Mortierellales</taxon>
        <taxon>Mortierellaceae</taxon>
        <taxon>Linnemannia</taxon>
    </lineage>
</organism>
<evidence type="ECO:0000256" key="1">
    <source>
        <dbReference type="ARBA" id="ARBA00010348"/>
    </source>
</evidence>
<dbReference type="AlphaFoldDB" id="A0A9P5V9Z0"/>
<reference evidence="4" key="1">
    <citation type="journal article" date="2020" name="Fungal Divers.">
        <title>Resolving the Mortierellaceae phylogeny through synthesis of multi-gene phylogenetics and phylogenomics.</title>
        <authorList>
            <person name="Vandepol N."/>
            <person name="Liber J."/>
            <person name="Desiro A."/>
            <person name="Na H."/>
            <person name="Kennedy M."/>
            <person name="Barry K."/>
            <person name="Grigoriev I.V."/>
            <person name="Miller A.N."/>
            <person name="O'Donnell K."/>
            <person name="Stajich J.E."/>
            <person name="Bonito G."/>
        </authorList>
    </citation>
    <scope>NUCLEOTIDE SEQUENCE</scope>
    <source>
        <strain evidence="4">NRRL 6426</strain>
    </source>
</reference>
<dbReference type="InterPro" id="IPR045091">
    <property type="entry name" value="Mad2-like"/>
</dbReference>
<dbReference type="PANTHER" id="PTHR11842:SF10">
    <property type="entry name" value="MITOTIC SPINDLE ASSEMBLY CHECKPOINT PROTEIN MAD2B"/>
    <property type="match status" value="1"/>
</dbReference>
<protein>
    <submittedName>
        <fullName evidence="4">MAD2 mitotic arrest deficient-like 2</fullName>
    </submittedName>
</protein>
<evidence type="ECO:0000259" key="3">
    <source>
        <dbReference type="PROSITE" id="PS50815"/>
    </source>
</evidence>
<dbReference type="EMBL" id="JAAAUQ010000577">
    <property type="protein sequence ID" value="KAF9149069.1"/>
    <property type="molecule type" value="Genomic_DNA"/>
</dbReference>
<evidence type="ECO:0000256" key="2">
    <source>
        <dbReference type="SAM" id="MobiDB-lite"/>
    </source>
</evidence>
<feature type="compositionally biased region" description="Basic and acidic residues" evidence="2">
    <location>
        <begin position="127"/>
        <end position="145"/>
    </location>
</feature>
<dbReference type="PANTHER" id="PTHR11842">
    <property type="entry name" value="MITOTIC SPINDLE ASSEMBLY CHECKPOINT PROTEIN MAD2"/>
    <property type="match status" value="1"/>
</dbReference>
<feature type="region of interest" description="Disordered" evidence="2">
    <location>
        <begin position="112"/>
        <end position="149"/>
    </location>
</feature>
<sequence>MNEQTGSIVLADVIAEFLEVAFHMIIFVRGIYPPELFESTQKYSCPIKTARHPGLKAYIQQIVHSLRAELLKDTIHRICVVTLDSSTRPIDRFVFEMSVLKTFEDRLQIVQQPPQQPPPSLLMPPEIDNHLAEHTNGEPDPHHQDQNQQPETIMSRMDKGKGKTVEYQRQEMERDFEDEDVEVDDGFEKDQYDGYGGDNEQEPEQERDEQGYHAIEGEEGEAFKEEEEYDEEGEEEEGNDDDEAPLVRKIRAAHDKQDATANAAVSLATAQTAGERSGYEHRVARQQREIPRFGARVDLTTDLETMLRAMLLKISICDAHLTPLTPESSFTVVVEMKNKGLGPESKADFPWSPISPASHEEQTKVSVATPPAQPTLQQRKIIPVKTVDVADIQLELYLEKLNG</sequence>
<name>A0A9P5V9Z0_9FUNG</name>
<dbReference type="InterPro" id="IPR003511">
    <property type="entry name" value="HORMA_dom"/>
</dbReference>
<dbReference type="Gene3D" id="3.30.900.10">
    <property type="entry name" value="HORMA domain"/>
    <property type="match status" value="2"/>
</dbReference>
<dbReference type="Proteomes" id="UP000748756">
    <property type="component" value="Unassembled WGS sequence"/>
</dbReference>
<dbReference type="PROSITE" id="PS50815">
    <property type="entry name" value="HORMA"/>
    <property type="match status" value="1"/>
</dbReference>